<organism evidence="1 2">
    <name type="scientific">Planobispora longispora</name>
    <dbReference type="NCBI Taxonomy" id="28887"/>
    <lineage>
        <taxon>Bacteria</taxon>
        <taxon>Bacillati</taxon>
        <taxon>Actinomycetota</taxon>
        <taxon>Actinomycetes</taxon>
        <taxon>Streptosporangiales</taxon>
        <taxon>Streptosporangiaceae</taxon>
        <taxon>Planobispora</taxon>
    </lineage>
</organism>
<dbReference type="Proteomes" id="UP000616724">
    <property type="component" value="Unassembled WGS sequence"/>
</dbReference>
<name>A0A8J3RV15_9ACTN</name>
<dbReference type="EMBL" id="BOOH01000055">
    <property type="protein sequence ID" value="GIH80064.1"/>
    <property type="molecule type" value="Genomic_DNA"/>
</dbReference>
<gene>
    <name evidence="1" type="ORF">Plo01_64930</name>
</gene>
<protein>
    <submittedName>
        <fullName evidence="1">Uncharacterized protein</fullName>
    </submittedName>
</protein>
<proteinExistence type="predicted"/>
<comment type="caution">
    <text evidence="1">The sequence shown here is derived from an EMBL/GenBank/DDBJ whole genome shotgun (WGS) entry which is preliminary data.</text>
</comment>
<evidence type="ECO:0000313" key="2">
    <source>
        <dbReference type="Proteomes" id="UP000616724"/>
    </source>
</evidence>
<sequence>MGRMFVIVLMLTGCGVSVEPPRFTEPARTVEEIARRLREFELRGQAPFPRAGDVFHLCLNASDPEAPAEPQAVPTVVAQVRTDPPVHVRFMLMPGAARAARLVARAAAVARGCAGPAVVGMGEGLRGQASVSAFDRGG</sequence>
<accession>A0A8J3RV15</accession>
<keyword evidence="2" id="KW-1185">Reference proteome</keyword>
<dbReference type="AlphaFoldDB" id="A0A8J3RV15"/>
<reference evidence="1 2" key="1">
    <citation type="submission" date="2021-01" db="EMBL/GenBank/DDBJ databases">
        <title>Whole genome shotgun sequence of Planobispora longispora NBRC 13918.</title>
        <authorList>
            <person name="Komaki H."/>
            <person name="Tamura T."/>
        </authorList>
    </citation>
    <scope>NUCLEOTIDE SEQUENCE [LARGE SCALE GENOMIC DNA]</scope>
    <source>
        <strain evidence="1 2">NBRC 13918</strain>
    </source>
</reference>
<evidence type="ECO:0000313" key="1">
    <source>
        <dbReference type="EMBL" id="GIH80064.1"/>
    </source>
</evidence>